<evidence type="ECO:0000313" key="3">
    <source>
        <dbReference type="EMBL" id="KTE90740.1"/>
    </source>
</evidence>
<evidence type="ECO:0000313" key="4">
    <source>
        <dbReference type="Proteomes" id="UP000054623"/>
    </source>
</evidence>
<dbReference type="Proteomes" id="UP000054623">
    <property type="component" value="Unassembled WGS sequence"/>
</dbReference>
<reference evidence="2" key="1">
    <citation type="submission" date="2014-07" db="EMBL/GenBank/DDBJ databases">
        <authorList>
            <person name="Hornung V.Bastian."/>
        </authorList>
    </citation>
    <scope>NUCLEOTIDE SEQUENCE</scope>
    <source>
        <strain evidence="2">PCE-S</strain>
    </source>
</reference>
<organism evidence="2">
    <name type="scientific">Desulfitobacterium hafniense</name>
    <name type="common">Desulfitobacterium frappieri</name>
    <dbReference type="NCBI Taxonomy" id="49338"/>
    <lineage>
        <taxon>Bacteria</taxon>
        <taxon>Bacillati</taxon>
        <taxon>Bacillota</taxon>
        <taxon>Clostridia</taxon>
        <taxon>Eubacteriales</taxon>
        <taxon>Desulfitobacteriaceae</taxon>
        <taxon>Desulfitobacterium</taxon>
    </lineage>
</organism>
<accession>A0A098B154</accession>
<dbReference type="InterPro" id="IPR029064">
    <property type="entry name" value="Ribosomal_eL30-like_sf"/>
</dbReference>
<reference evidence="3 4" key="2">
    <citation type="submission" date="2015-12" db="EMBL/GenBank/DDBJ databases">
        <title>Draft Genome Sequence of Desulfitobacterium hafniense Strain DH, a Sulfate-reducing Bacterium Isolated from Paddy Soils.</title>
        <authorList>
            <person name="Bao P."/>
            <person name="Zhang X."/>
            <person name="Li G."/>
        </authorList>
    </citation>
    <scope>NUCLEOTIDE SEQUENCE [LARGE SCALE GENOMIC DNA]</scope>
    <source>
        <strain evidence="3 4">DH</strain>
    </source>
</reference>
<evidence type="ECO:0000313" key="2">
    <source>
        <dbReference type="EMBL" id="CDX02613.1"/>
    </source>
</evidence>
<dbReference type="EMBL" id="LOCK01000034">
    <property type="protein sequence ID" value="KTE90740.1"/>
    <property type="molecule type" value="Genomic_DNA"/>
</dbReference>
<dbReference type="SUPFAM" id="SSF55315">
    <property type="entry name" value="L30e-like"/>
    <property type="match status" value="1"/>
</dbReference>
<keyword evidence="2" id="KW-0689">Ribosomal protein</keyword>
<dbReference type="RefSeq" id="WP_005807689.1">
    <property type="nucleotide sequence ID" value="NZ_CABKQQ010000001.1"/>
</dbReference>
<dbReference type="Pfam" id="PF01248">
    <property type="entry name" value="Ribosomal_L7Ae"/>
    <property type="match status" value="1"/>
</dbReference>
<feature type="domain" description="Ribosomal protein eL8/eL30/eS12/Gadd45" evidence="1">
    <location>
        <begin position="4"/>
        <end position="92"/>
    </location>
</feature>
<gene>
    <name evidence="3" type="ORF">AT727_23740</name>
    <name evidence="2" type="ORF">DPCES_2726</name>
</gene>
<keyword evidence="2" id="KW-0687">Ribonucleoprotein</keyword>
<dbReference type="OrthoDB" id="9794863at2"/>
<dbReference type="EMBL" id="LK996017">
    <property type="protein sequence ID" value="CDX02613.1"/>
    <property type="molecule type" value="Genomic_DNA"/>
</dbReference>
<dbReference type="InterPro" id="IPR004038">
    <property type="entry name" value="Ribosomal_eL8/eL30/eS12/Gad45"/>
</dbReference>
<proteinExistence type="predicted"/>
<dbReference type="PATRIC" id="fig|49338.4.peg.2929"/>
<name>A0A098B154_DESHA</name>
<protein>
    <submittedName>
        <fullName evidence="3">50S ribosomal protein L7</fullName>
    </submittedName>
    <submittedName>
        <fullName evidence="2">Ribosomal protein L7Ae/L30e/S12e/Gadd45</fullName>
    </submittedName>
</protein>
<evidence type="ECO:0000259" key="1">
    <source>
        <dbReference type="Pfam" id="PF01248"/>
    </source>
</evidence>
<sequence>MLERIYSLLGLARRAGKITSGESQIEVMLKKGKGFLLILAEDAPGTHKKYGKWAEDLRLPVLILGTKQDLGIAIGLSPRSTVLIMDEGFAKAILKIRS</sequence>
<dbReference type="GO" id="GO:0005840">
    <property type="term" value="C:ribosome"/>
    <property type="evidence" value="ECO:0007669"/>
    <property type="project" value="UniProtKB-KW"/>
</dbReference>
<dbReference type="AlphaFoldDB" id="A0A098B154"/>
<dbReference type="Gene3D" id="3.30.1330.30">
    <property type="match status" value="1"/>
</dbReference>